<reference evidence="2 3" key="1">
    <citation type="submission" date="2020-08" db="EMBL/GenBank/DDBJ databases">
        <title>Genome sequence of Rhizobiales bacterium strain IZ6.</title>
        <authorList>
            <person name="Nakai R."/>
            <person name="Naganuma T."/>
        </authorList>
    </citation>
    <scope>NUCLEOTIDE SEQUENCE [LARGE SCALE GENOMIC DNA]</scope>
    <source>
        <strain evidence="2 3">IZ6</strain>
    </source>
</reference>
<dbReference type="PROSITE" id="PS51186">
    <property type="entry name" value="GNAT"/>
    <property type="match status" value="1"/>
</dbReference>
<feature type="domain" description="N-acetyltransferase" evidence="1">
    <location>
        <begin position="10"/>
        <end position="150"/>
    </location>
</feature>
<dbReference type="InterPro" id="IPR016181">
    <property type="entry name" value="Acyl_CoA_acyltransferase"/>
</dbReference>
<evidence type="ECO:0000259" key="1">
    <source>
        <dbReference type="PROSITE" id="PS51186"/>
    </source>
</evidence>
<keyword evidence="3" id="KW-1185">Reference proteome</keyword>
<gene>
    <name evidence="2" type="ORF">IZ6_18040</name>
</gene>
<evidence type="ECO:0000313" key="2">
    <source>
        <dbReference type="EMBL" id="BCJ91069.1"/>
    </source>
</evidence>
<evidence type="ECO:0000313" key="3">
    <source>
        <dbReference type="Proteomes" id="UP000515317"/>
    </source>
</evidence>
<dbReference type="Pfam" id="PF13508">
    <property type="entry name" value="Acetyltransf_7"/>
    <property type="match status" value="1"/>
</dbReference>
<protein>
    <recommendedName>
        <fullName evidence="1">N-acetyltransferase domain-containing protein</fullName>
    </recommendedName>
</protein>
<dbReference type="SUPFAM" id="SSF55729">
    <property type="entry name" value="Acyl-CoA N-acyltransferases (Nat)"/>
    <property type="match status" value="1"/>
</dbReference>
<dbReference type="Proteomes" id="UP000515317">
    <property type="component" value="Chromosome"/>
</dbReference>
<name>A0A6S6QPX2_9HYPH</name>
<accession>A0A6S6QPX2</accession>
<dbReference type="KEGG" id="tso:IZ6_18040"/>
<organism evidence="2 3">
    <name type="scientific">Terrihabitans soli</name>
    <dbReference type="NCBI Taxonomy" id="708113"/>
    <lineage>
        <taxon>Bacteria</taxon>
        <taxon>Pseudomonadati</taxon>
        <taxon>Pseudomonadota</taxon>
        <taxon>Alphaproteobacteria</taxon>
        <taxon>Hyphomicrobiales</taxon>
        <taxon>Terrihabitans</taxon>
    </lineage>
</organism>
<proteinExistence type="predicted"/>
<dbReference type="GO" id="GO:0016747">
    <property type="term" value="F:acyltransferase activity, transferring groups other than amino-acyl groups"/>
    <property type="evidence" value="ECO:0007669"/>
    <property type="project" value="InterPro"/>
</dbReference>
<sequence length="150" mass="17469">MHAISRAEVIRLKPVAGRDYGFALRLYLQAMKPLTSEFIEWDEPEQRERFARNWNAPNVRIIFSGRKRIGWLQLDETFSEITLQQFFIAPEQQRRGIGSKVLDFLVPIWRASGKPATLTVLRNNSARLFYERCGFAVAGEEGVKLRMVRR</sequence>
<dbReference type="RefSeq" id="WP_222874747.1">
    <property type="nucleotide sequence ID" value="NZ_AP023361.1"/>
</dbReference>
<dbReference type="AlphaFoldDB" id="A0A6S6QPX2"/>
<dbReference type="Gene3D" id="3.40.630.30">
    <property type="match status" value="1"/>
</dbReference>
<dbReference type="InterPro" id="IPR000182">
    <property type="entry name" value="GNAT_dom"/>
</dbReference>
<dbReference type="EMBL" id="AP023361">
    <property type="protein sequence ID" value="BCJ91069.1"/>
    <property type="molecule type" value="Genomic_DNA"/>
</dbReference>